<evidence type="ECO:0000313" key="3">
    <source>
        <dbReference type="Proteomes" id="UP000589292"/>
    </source>
</evidence>
<feature type="domain" description="NAD-dependent epimerase/dehydratase" evidence="1">
    <location>
        <begin position="6"/>
        <end position="211"/>
    </location>
</feature>
<dbReference type="AlphaFoldDB" id="A0A7V8REE8"/>
<dbReference type="EMBL" id="VDES01000002">
    <property type="protein sequence ID" value="MBA1374924.1"/>
    <property type="molecule type" value="Genomic_DNA"/>
</dbReference>
<sequence length="314" mass="32981">MRDTLITIFGGGGFLGRHITQHLTAAGARVRIAQRNIRIAQDVKPLGNLGQTQLIAADIRKPETVARAVHGADAVINLVGILKGDFDAFHHEGAANVARAAAAAGAQALVHVSAIGADAGSKSAYGRSKAEGEAAVRAAFPSATILRPSIVFGREDQFVNRFAGLISSLPIVPIIGGKARFQPVYVDDVAEAGKLSLSDPARFGGRTFELGGPETISMAELNKRIAKEIGEDPSFIDMPDSLSGLMAGLTGWLPGAPITRDQWAMLQSDNVVAEGTDGLQAFGITPTPMAAVIGDYLVRFRKHGRFGARAKRVG</sequence>
<dbReference type="CDD" id="cd05271">
    <property type="entry name" value="NDUFA9_like_SDR_a"/>
    <property type="match status" value="1"/>
</dbReference>
<evidence type="ECO:0000259" key="1">
    <source>
        <dbReference type="Pfam" id="PF01370"/>
    </source>
</evidence>
<dbReference type="Proteomes" id="UP000589292">
    <property type="component" value="Unassembled WGS sequence"/>
</dbReference>
<dbReference type="SUPFAM" id="SSF51735">
    <property type="entry name" value="NAD(P)-binding Rossmann-fold domains"/>
    <property type="match status" value="1"/>
</dbReference>
<gene>
    <name evidence="2" type="ORF">FG486_11290</name>
</gene>
<reference evidence="2 3" key="1">
    <citation type="journal article" date="1994" name="Int. J. Syst. Bacteriol.">
        <title>Phylogenetic positions of novel aerobic, bacteriochlorophyll a-containing bacteria and description of Roseococcus thiosulfatophilus gen. nov., sp. nov., Erythromicrobium ramosum gen. nov., sp. nov., and Erythrobacter litoralis sp. nov.</title>
        <authorList>
            <person name="Yurkov V."/>
            <person name="Stackebrandt E."/>
            <person name="Holmes A."/>
            <person name="Fuerst J.A."/>
            <person name="Hugenholtz P."/>
            <person name="Golecki J."/>
            <person name="Gad'on N."/>
            <person name="Gorlenko V.M."/>
            <person name="Kompantseva E.I."/>
            <person name="Drews G."/>
        </authorList>
    </citation>
    <scope>NUCLEOTIDE SEQUENCE [LARGE SCALE GENOMIC DNA]</scope>
    <source>
        <strain evidence="2 3">KR-99</strain>
    </source>
</reference>
<comment type="caution">
    <text evidence="2">The sequence shown here is derived from an EMBL/GenBank/DDBJ whole genome shotgun (WGS) entry which is preliminary data.</text>
</comment>
<dbReference type="GO" id="GO:0044877">
    <property type="term" value="F:protein-containing complex binding"/>
    <property type="evidence" value="ECO:0007669"/>
    <property type="project" value="TreeGrafter"/>
</dbReference>
<dbReference type="PANTHER" id="PTHR12126:SF11">
    <property type="entry name" value="NADH DEHYDROGENASE [UBIQUINONE] 1 ALPHA SUBCOMPLEX SUBUNIT 9, MITOCHONDRIAL"/>
    <property type="match status" value="1"/>
</dbReference>
<evidence type="ECO:0000313" key="2">
    <source>
        <dbReference type="EMBL" id="MBA1374924.1"/>
    </source>
</evidence>
<protein>
    <submittedName>
        <fullName evidence="2">Complex I NDUFA9 subunit family protein</fullName>
    </submittedName>
</protein>
<accession>A0A7V8REE8</accession>
<dbReference type="PANTHER" id="PTHR12126">
    <property type="entry name" value="NADH-UBIQUINONE OXIDOREDUCTASE 39 KDA SUBUNIT-RELATED"/>
    <property type="match status" value="1"/>
</dbReference>
<dbReference type="InterPro" id="IPR036291">
    <property type="entry name" value="NAD(P)-bd_dom_sf"/>
</dbReference>
<dbReference type="Gene3D" id="3.40.50.720">
    <property type="entry name" value="NAD(P)-binding Rossmann-like Domain"/>
    <property type="match status" value="1"/>
</dbReference>
<dbReference type="InterPro" id="IPR051207">
    <property type="entry name" value="ComplexI_NDUFA9_subunit"/>
</dbReference>
<dbReference type="Pfam" id="PF01370">
    <property type="entry name" value="Epimerase"/>
    <property type="match status" value="1"/>
</dbReference>
<dbReference type="RefSeq" id="WP_181267553.1">
    <property type="nucleotide sequence ID" value="NZ_BAAAGB010000001.1"/>
</dbReference>
<dbReference type="InterPro" id="IPR001509">
    <property type="entry name" value="Epimerase_deHydtase"/>
</dbReference>
<keyword evidence="3" id="KW-1185">Reference proteome</keyword>
<proteinExistence type="predicted"/>
<organism evidence="2 3">
    <name type="scientific">Sphingomonas ursincola</name>
    <dbReference type="NCBI Taxonomy" id="56361"/>
    <lineage>
        <taxon>Bacteria</taxon>
        <taxon>Pseudomonadati</taxon>
        <taxon>Pseudomonadota</taxon>
        <taxon>Alphaproteobacteria</taxon>
        <taxon>Sphingomonadales</taxon>
        <taxon>Sphingomonadaceae</taxon>
        <taxon>Sphingomonas</taxon>
    </lineage>
</organism>
<name>A0A7V8REE8_9SPHN</name>